<gene>
    <name evidence="15" type="ORF">LAFE_0G03928G</name>
</gene>
<evidence type="ECO:0000313" key="15">
    <source>
        <dbReference type="EMBL" id="SCW03144.1"/>
    </source>
</evidence>
<evidence type="ECO:0000256" key="11">
    <source>
        <dbReference type="ARBA" id="ARBA00023163"/>
    </source>
</evidence>
<dbReference type="GO" id="GO:0000781">
    <property type="term" value="C:chromosome, telomeric region"/>
    <property type="evidence" value="ECO:0007669"/>
    <property type="project" value="UniProtKB-SubCell"/>
</dbReference>
<dbReference type="Proteomes" id="UP000190831">
    <property type="component" value="Chromosome G"/>
</dbReference>
<dbReference type="OrthoDB" id="2288868at2759"/>
<keyword evidence="8" id="KW-0779">Telomere</keyword>
<evidence type="ECO:0000256" key="9">
    <source>
        <dbReference type="ARBA" id="ARBA00023015"/>
    </source>
</evidence>
<dbReference type="GO" id="GO:0008033">
    <property type="term" value="P:tRNA processing"/>
    <property type="evidence" value="ECO:0007669"/>
    <property type="project" value="UniProtKB-KW"/>
</dbReference>
<dbReference type="Pfam" id="PF08738">
    <property type="entry name" value="Gon7"/>
    <property type="match status" value="1"/>
</dbReference>
<protein>
    <recommendedName>
        <fullName evidence="5">EKC/KEOPS complex subunit GON7</fullName>
    </recommendedName>
</protein>
<organism evidence="15 16">
    <name type="scientific">Lachancea fermentati</name>
    <name type="common">Zygosaccharomyces fermentati</name>
    <dbReference type="NCBI Taxonomy" id="4955"/>
    <lineage>
        <taxon>Eukaryota</taxon>
        <taxon>Fungi</taxon>
        <taxon>Dikarya</taxon>
        <taxon>Ascomycota</taxon>
        <taxon>Saccharomycotina</taxon>
        <taxon>Saccharomycetes</taxon>
        <taxon>Saccharomycetales</taxon>
        <taxon>Saccharomycetaceae</taxon>
        <taxon>Lachancea</taxon>
    </lineage>
</organism>
<evidence type="ECO:0000256" key="7">
    <source>
        <dbReference type="ARBA" id="ARBA00022694"/>
    </source>
</evidence>
<keyword evidence="12" id="KW-0539">Nucleus</keyword>
<evidence type="ECO:0000256" key="12">
    <source>
        <dbReference type="ARBA" id="ARBA00023242"/>
    </source>
</evidence>
<keyword evidence="6" id="KW-0158">Chromosome</keyword>
<keyword evidence="9" id="KW-0805">Transcription regulation</keyword>
<dbReference type="OMA" id="QDHLNIF"/>
<feature type="compositionally biased region" description="Basic and acidic residues" evidence="14">
    <location>
        <begin position="12"/>
        <end position="24"/>
    </location>
</feature>
<keyword evidence="16" id="KW-1185">Reference proteome</keyword>
<name>A0A1G4MHA6_LACFM</name>
<evidence type="ECO:0000256" key="13">
    <source>
        <dbReference type="ARBA" id="ARBA00025393"/>
    </source>
</evidence>
<comment type="subunit">
    <text evidence="4">Component of the EKC/KEOPS complex composed of at least BUD32, CGI121, GON7, KAE1 and PCC1; the whole complex dimerizes.</text>
</comment>
<dbReference type="AlphaFoldDB" id="A0A1G4MHA6"/>
<evidence type="ECO:0000256" key="5">
    <source>
        <dbReference type="ARBA" id="ARBA00019746"/>
    </source>
</evidence>
<dbReference type="STRING" id="4955.A0A1G4MHA6"/>
<sequence>MAEPFAVYKSPNEQDREFKVDSTSKRYQTTNGQTTGPSAYVVQAGQVDVDKPSDPKKDENGDYTYLSKLRMGLTGLQDDINEFLTEQMEKAKNKKYKQDDEIRIKGEIEKLLDGGDDDDDDENE</sequence>
<evidence type="ECO:0000256" key="1">
    <source>
        <dbReference type="ARBA" id="ARBA00004123"/>
    </source>
</evidence>
<keyword evidence="7" id="KW-0819">tRNA processing</keyword>
<feature type="compositionally biased region" description="Polar residues" evidence="14">
    <location>
        <begin position="25"/>
        <end position="37"/>
    </location>
</feature>
<keyword evidence="11" id="KW-0804">Transcription</keyword>
<comment type="function">
    <text evidence="13">Component of the EKC/KEOPS complex that is required for the formation of a threonylcarbamoyl group on adenosine at position 37 (t(6)A37) in tRNAs that read codons beginning with adenine. The complex is probably involved in the transfer of the threonylcarbamoyl moiety of threonylcarbamoyl-AMP (TC-AMP) to the N6 group of A37. GON7 likely plays a supporting role to the catalytic subunit KAE1 in the complex. The EKC/KEOPS complex also promotes both telomere uncapping and telomere elongation. The complex is required for efficient recruitment of transcriptional coactivators.</text>
</comment>
<feature type="region of interest" description="Disordered" evidence="14">
    <location>
        <begin position="1"/>
        <end position="37"/>
    </location>
</feature>
<evidence type="ECO:0000256" key="6">
    <source>
        <dbReference type="ARBA" id="ARBA00022454"/>
    </source>
</evidence>
<evidence type="ECO:0000256" key="8">
    <source>
        <dbReference type="ARBA" id="ARBA00022895"/>
    </source>
</evidence>
<evidence type="ECO:0000256" key="14">
    <source>
        <dbReference type="SAM" id="MobiDB-lite"/>
    </source>
</evidence>
<evidence type="ECO:0000256" key="3">
    <source>
        <dbReference type="ARBA" id="ARBA00008529"/>
    </source>
</evidence>
<keyword evidence="10" id="KW-0010">Activator</keyword>
<evidence type="ECO:0000256" key="4">
    <source>
        <dbReference type="ARBA" id="ARBA00011534"/>
    </source>
</evidence>
<dbReference type="GO" id="GO:0005634">
    <property type="term" value="C:nucleus"/>
    <property type="evidence" value="ECO:0007669"/>
    <property type="project" value="UniProtKB-SubCell"/>
</dbReference>
<evidence type="ECO:0000256" key="2">
    <source>
        <dbReference type="ARBA" id="ARBA00004574"/>
    </source>
</evidence>
<comment type="similarity">
    <text evidence="3">Belongs to the GON7 family.</text>
</comment>
<evidence type="ECO:0000256" key="10">
    <source>
        <dbReference type="ARBA" id="ARBA00023159"/>
    </source>
</evidence>
<dbReference type="InterPro" id="IPR014849">
    <property type="entry name" value="EKC/KEOPS_Gon7"/>
</dbReference>
<reference evidence="15 16" key="1">
    <citation type="submission" date="2016-03" db="EMBL/GenBank/DDBJ databases">
        <authorList>
            <person name="Devillers H."/>
        </authorList>
    </citation>
    <scope>NUCLEOTIDE SEQUENCE [LARGE SCALE GENOMIC DNA]</scope>
    <source>
        <strain evidence="15">CBS 6772</strain>
    </source>
</reference>
<accession>A0A1G4MHA6</accession>
<comment type="subcellular location">
    <subcellularLocation>
        <location evidence="2">Chromosome</location>
        <location evidence="2">Telomere</location>
    </subcellularLocation>
    <subcellularLocation>
        <location evidence="1">Nucleus</location>
    </subcellularLocation>
</comment>
<evidence type="ECO:0000313" key="16">
    <source>
        <dbReference type="Proteomes" id="UP000190831"/>
    </source>
</evidence>
<proteinExistence type="inferred from homology"/>
<dbReference type="EMBL" id="LT598486">
    <property type="protein sequence ID" value="SCW03144.1"/>
    <property type="molecule type" value="Genomic_DNA"/>
</dbReference>